<dbReference type="AlphaFoldDB" id="A0A256GQ50"/>
<gene>
    <name evidence="1" type="ORF">CES86_2551</name>
</gene>
<name>A0A256GQ50_9HYPH</name>
<evidence type="ECO:0000313" key="2">
    <source>
        <dbReference type="Proteomes" id="UP000216363"/>
    </source>
</evidence>
<reference evidence="1 2" key="1">
    <citation type="submission" date="2017-07" db="EMBL/GenBank/DDBJ databases">
        <title>Draft genome of Ochrobactrum lupini type strain LUP21.</title>
        <authorList>
            <person name="Krzyzanowska D.M."/>
            <person name="Jafra S."/>
        </authorList>
    </citation>
    <scope>NUCLEOTIDE SEQUENCE [LARGE SCALE GENOMIC DNA]</scope>
    <source>
        <strain evidence="1 2">LUP21</strain>
    </source>
</reference>
<proteinExistence type="predicted"/>
<evidence type="ECO:0000313" key="1">
    <source>
        <dbReference type="EMBL" id="OYR29295.1"/>
    </source>
</evidence>
<dbReference type="Proteomes" id="UP000216363">
    <property type="component" value="Unassembled WGS sequence"/>
</dbReference>
<accession>A0A256GQ50</accession>
<protein>
    <submittedName>
        <fullName evidence="1">Uncharacterized protein</fullName>
    </submittedName>
</protein>
<organism evidence="1 2">
    <name type="scientific">Brucella lupini</name>
    <dbReference type="NCBI Taxonomy" id="255457"/>
    <lineage>
        <taxon>Bacteria</taxon>
        <taxon>Pseudomonadati</taxon>
        <taxon>Pseudomonadota</taxon>
        <taxon>Alphaproteobacteria</taxon>
        <taxon>Hyphomicrobiales</taxon>
        <taxon>Brucellaceae</taxon>
        <taxon>Brucella/Ochrobactrum group</taxon>
        <taxon>Brucella</taxon>
    </lineage>
</organism>
<dbReference type="EMBL" id="NNRN01000047">
    <property type="protein sequence ID" value="OYR29295.1"/>
    <property type="molecule type" value="Genomic_DNA"/>
</dbReference>
<comment type="caution">
    <text evidence="1">The sequence shown here is derived from an EMBL/GenBank/DDBJ whole genome shotgun (WGS) entry which is preliminary data.</text>
</comment>
<sequence length="40" mass="4928">MFILEFMLFLLAIERKRQISKIAEKRMLFEAIRTEMVAFY</sequence>